<feature type="compositionally biased region" description="Polar residues" evidence="1">
    <location>
        <begin position="65"/>
        <end position="78"/>
    </location>
</feature>
<comment type="caution">
    <text evidence="2">The sequence shown here is derived from an EMBL/GenBank/DDBJ whole genome shotgun (WGS) entry which is preliminary data.</text>
</comment>
<feature type="compositionally biased region" description="Basic and acidic residues" evidence="1">
    <location>
        <begin position="37"/>
        <end position="47"/>
    </location>
</feature>
<name>A0AAN9Q7X3_CANGL</name>
<evidence type="ECO:0000256" key="1">
    <source>
        <dbReference type="SAM" id="MobiDB-lite"/>
    </source>
</evidence>
<dbReference type="EMBL" id="JAYMYQ010000007">
    <property type="protein sequence ID" value="KAK7321318.1"/>
    <property type="molecule type" value="Genomic_DNA"/>
</dbReference>
<gene>
    <name evidence="2" type="ORF">VNO77_31839</name>
</gene>
<reference evidence="2 3" key="1">
    <citation type="submission" date="2024-01" db="EMBL/GenBank/DDBJ databases">
        <title>The genomes of 5 underutilized Papilionoideae crops provide insights into root nodulation and disease resistanc.</title>
        <authorList>
            <person name="Jiang F."/>
        </authorList>
    </citation>
    <scope>NUCLEOTIDE SEQUENCE [LARGE SCALE GENOMIC DNA]</scope>
    <source>
        <strain evidence="2">LVBAO_FW01</strain>
        <tissue evidence="2">Leaves</tissue>
    </source>
</reference>
<evidence type="ECO:0000313" key="3">
    <source>
        <dbReference type="Proteomes" id="UP001367508"/>
    </source>
</evidence>
<dbReference type="AlphaFoldDB" id="A0AAN9Q7X3"/>
<proteinExistence type="predicted"/>
<sequence length="91" mass="9859">MGGCASKPKDLDLKQVDAPSEAPTIKEAEGEVVAVQEDNKEGGKSDSEEKEEPLVDLFEPKEKTQQPFQSAFVQSVEQPSEVPVSAKKSLE</sequence>
<feature type="region of interest" description="Disordered" evidence="1">
    <location>
        <begin position="1"/>
        <end position="91"/>
    </location>
</feature>
<accession>A0AAN9Q7X3</accession>
<organism evidence="2 3">
    <name type="scientific">Canavalia gladiata</name>
    <name type="common">Sword bean</name>
    <name type="synonym">Dolichos gladiatus</name>
    <dbReference type="NCBI Taxonomy" id="3824"/>
    <lineage>
        <taxon>Eukaryota</taxon>
        <taxon>Viridiplantae</taxon>
        <taxon>Streptophyta</taxon>
        <taxon>Embryophyta</taxon>
        <taxon>Tracheophyta</taxon>
        <taxon>Spermatophyta</taxon>
        <taxon>Magnoliopsida</taxon>
        <taxon>eudicotyledons</taxon>
        <taxon>Gunneridae</taxon>
        <taxon>Pentapetalae</taxon>
        <taxon>rosids</taxon>
        <taxon>fabids</taxon>
        <taxon>Fabales</taxon>
        <taxon>Fabaceae</taxon>
        <taxon>Papilionoideae</taxon>
        <taxon>50 kb inversion clade</taxon>
        <taxon>NPAAA clade</taxon>
        <taxon>indigoferoid/millettioid clade</taxon>
        <taxon>Phaseoleae</taxon>
        <taxon>Canavalia</taxon>
    </lineage>
</organism>
<evidence type="ECO:0000313" key="2">
    <source>
        <dbReference type="EMBL" id="KAK7321318.1"/>
    </source>
</evidence>
<keyword evidence="3" id="KW-1185">Reference proteome</keyword>
<dbReference type="Proteomes" id="UP001367508">
    <property type="component" value="Unassembled WGS sequence"/>
</dbReference>
<protein>
    <submittedName>
        <fullName evidence="2">Uncharacterized protein</fullName>
    </submittedName>
</protein>